<dbReference type="STRING" id="1346330.M472_07695"/>
<organism evidence="2 3">
    <name type="scientific">Sphingobacterium paucimobilis HER1398</name>
    <dbReference type="NCBI Taxonomy" id="1346330"/>
    <lineage>
        <taxon>Bacteria</taxon>
        <taxon>Pseudomonadati</taxon>
        <taxon>Bacteroidota</taxon>
        <taxon>Sphingobacteriia</taxon>
        <taxon>Sphingobacteriales</taxon>
        <taxon>Sphingobacteriaceae</taxon>
        <taxon>Sphingobacterium</taxon>
    </lineage>
</organism>
<dbReference type="PROSITE" id="PS51257">
    <property type="entry name" value="PROKAR_LIPOPROTEIN"/>
    <property type="match status" value="1"/>
</dbReference>
<name>U2HA86_9SPHI</name>
<dbReference type="SUPFAM" id="SSF56601">
    <property type="entry name" value="beta-lactamase/transpeptidase-like"/>
    <property type="match status" value="1"/>
</dbReference>
<dbReference type="PATRIC" id="fig|1346330.5.peg.3200"/>
<dbReference type="InterPro" id="IPR050789">
    <property type="entry name" value="Diverse_Enzym_Activities"/>
</dbReference>
<dbReference type="eggNOG" id="COG1680">
    <property type="taxonomic scope" value="Bacteria"/>
</dbReference>
<proteinExistence type="predicted"/>
<dbReference type="PANTHER" id="PTHR43283:SF7">
    <property type="entry name" value="BETA-LACTAMASE-RELATED DOMAIN-CONTAINING PROTEIN"/>
    <property type="match status" value="1"/>
</dbReference>
<comment type="caution">
    <text evidence="2">The sequence shown here is derived from an EMBL/GenBank/DDBJ whole genome shotgun (WGS) entry which is preliminary data.</text>
</comment>
<feature type="domain" description="Beta-lactamase-related" evidence="1">
    <location>
        <begin position="74"/>
        <end position="341"/>
    </location>
</feature>
<reference evidence="2 3" key="1">
    <citation type="journal article" date="2013" name="Genome Announc.">
        <title>The Draft Genome Sequence of Sphingomonas paucimobilis Strain HER1398 (Proteobacteria), Host to the Giant PAU Phage, Indicates That It Is a Member of the Genus Sphingobacterium (Bacteroidetes).</title>
        <authorList>
            <person name="White R.A.III."/>
            <person name="Suttle C.A."/>
        </authorList>
    </citation>
    <scope>NUCLEOTIDE SEQUENCE [LARGE SCALE GENOMIC DNA]</scope>
    <source>
        <strain evidence="2 3">HER1398</strain>
    </source>
</reference>
<sequence length="369" mass="41434">MIIREINRYGKLITTCCLIALVGAACKSTSVVPDPPPIKEEPSLFPGAQWEIISKAEDVGFSSSKLALIAPKYDQYKSAALLVISKGKVVYQKGNINHKYQSHSLRKSFLSALYGNYVKDGTINLQSTMADLVIDDEEGLTNTEKQATVQDLLQARSGIYHPALYESEAMVNRKPERHEHAPGTFWYYNNWDFNALGTIFMQQTGKDIYQTIYNELAIPLQMEHFKVSDGQYISGEVSRHKAYPFRISASDLARFGLLMLHKGKWKNRQILPEEWVIESTRSYSDASASQNSGYGYMWWVNKLENQYKLLPNVDLPANAYMASGVGGQILLVIPTLDLVIVHRVDTDAGQSLSNANIGRLFQLIIDAKL</sequence>
<evidence type="ECO:0000313" key="3">
    <source>
        <dbReference type="Proteomes" id="UP000016584"/>
    </source>
</evidence>
<protein>
    <recommendedName>
        <fullName evidence="1">Beta-lactamase-related domain-containing protein</fullName>
    </recommendedName>
</protein>
<dbReference type="AlphaFoldDB" id="U2HA86"/>
<dbReference type="Gene3D" id="3.40.710.10">
    <property type="entry name" value="DD-peptidase/beta-lactamase superfamily"/>
    <property type="match status" value="1"/>
</dbReference>
<dbReference type="InterPro" id="IPR012338">
    <property type="entry name" value="Beta-lactam/transpept-like"/>
</dbReference>
<evidence type="ECO:0000313" key="2">
    <source>
        <dbReference type="EMBL" id="ERJ58646.1"/>
    </source>
</evidence>
<dbReference type="EMBL" id="ATDL01000016">
    <property type="protein sequence ID" value="ERJ58646.1"/>
    <property type="molecule type" value="Genomic_DNA"/>
</dbReference>
<dbReference type="Pfam" id="PF00144">
    <property type="entry name" value="Beta-lactamase"/>
    <property type="match status" value="1"/>
</dbReference>
<dbReference type="OrthoDB" id="9773047at2"/>
<keyword evidence="3" id="KW-1185">Reference proteome</keyword>
<evidence type="ECO:0000259" key="1">
    <source>
        <dbReference type="Pfam" id="PF00144"/>
    </source>
</evidence>
<dbReference type="Proteomes" id="UP000016584">
    <property type="component" value="Unassembled WGS sequence"/>
</dbReference>
<accession>U2HA86</accession>
<dbReference type="PANTHER" id="PTHR43283">
    <property type="entry name" value="BETA-LACTAMASE-RELATED"/>
    <property type="match status" value="1"/>
</dbReference>
<gene>
    <name evidence="2" type="ORF">M472_07695</name>
</gene>
<dbReference type="RefSeq" id="WP_021071345.1">
    <property type="nucleotide sequence ID" value="NZ_ATDL01000016.1"/>
</dbReference>
<dbReference type="InterPro" id="IPR001466">
    <property type="entry name" value="Beta-lactam-related"/>
</dbReference>